<sequence length="980" mass="109928">MTDPLSITLAAITLGTALKDLTEVAQKLHESFKKHAHNMRAAESLAEDTLEIIQDIEKFHTARGDVLDNLADVRDAVARLKRDMKSVYDQCLPILELANPPEKGLRRTLFKIEQWRSRKEVESNIRNLREQANKCYRRFTRHTQLGTAVAIGELKGAVSEVSATTKQLSVLQVSDANVHAFMGSTRAVLSTLPPDVVLAEDLVFKLYVCGHVRKLDDILQNLASKQSYAVEEPDDHHTQPFTSHASFLIRTSEAIEYARGNAVTELIRVQQDLLNIGAGGNPIQEGAWAIKRLAGNLFELEMYSESLTLSTWSVDLYKTLSKSHHRDVYVPHLALVLFNHALLSYKTGNFAQDMAMRTECLSLLKTCTPTFATEVLTACVLSESTYVRHAIGEHSSASLQDAEDSVALFERLRVDQMAVIGPEQGGNYAPFGRLLEGSDNAVFDYAYALNVQRAYLYGIERYQDALNAGEKALRLYRALGQHYKRIDIQSKVASLCLFLCRGVFRDVIPLSSALKYAQEAVQIWEEVQGPTAAEEELILDSLAMQTNILVEMGRPSDGMMVFQKLARCVRTMAANQRMYIHKMQDLVSSLFSKKHYAEAATASRIIVEIYRQSVDSIPTSQRFLIDILLDHVKHCAYANYLSEALLYSDEALAIAGQQSMKDAAFTNRYLECLGYAAYLSIQAGYPQQAINQIQGALNIGPAIQRHSIGCDREMLHLISHKALAFLRLGRLSLAAAMIAEGYNFSESSTLIVQEESCYGELLHVSALIYRCAGQPDNALTAIKAAIPISQFCHWVQKLYTLSDVRADMGHDAEALRRAEEHVQPTEHFASSSSPFVNHAYKTSQYSLCLRLFFNGDFTQARQLILEVRSFYEWHAHSRNAWFIDLARALRAEGILECASDRHVEGAAARMRLNELQQRLRATLPGVADQVDVALNYERKYPAWKRILEKHPLTCSHWVEEEAITGQEYTITHPHPATHTA</sequence>
<dbReference type="AlphaFoldDB" id="A0A8H4VJF7"/>
<dbReference type="InterPro" id="IPR011990">
    <property type="entry name" value="TPR-like_helical_dom_sf"/>
</dbReference>
<name>A0A8H4VJF7_9AGAR</name>
<gene>
    <name evidence="1" type="ORF">D9613_010405</name>
</gene>
<reference evidence="1 2" key="1">
    <citation type="submission" date="2019-12" db="EMBL/GenBank/DDBJ databases">
        <authorList>
            <person name="Floudas D."/>
            <person name="Bentzer J."/>
            <person name="Ahren D."/>
            <person name="Johansson T."/>
            <person name="Persson P."/>
            <person name="Tunlid A."/>
        </authorList>
    </citation>
    <scope>NUCLEOTIDE SEQUENCE [LARGE SCALE GENOMIC DNA]</scope>
    <source>
        <strain evidence="1 2">CBS 102.39</strain>
    </source>
</reference>
<protein>
    <submittedName>
        <fullName evidence="1">Uncharacterized protein</fullName>
    </submittedName>
</protein>
<evidence type="ECO:0000313" key="2">
    <source>
        <dbReference type="Proteomes" id="UP000521872"/>
    </source>
</evidence>
<dbReference type="Proteomes" id="UP000521872">
    <property type="component" value="Unassembled WGS sequence"/>
</dbReference>
<proteinExistence type="predicted"/>
<organism evidence="1 2">
    <name type="scientific">Agrocybe pediades</name>
    <dbReference type="NCBI Taxonomy" id="84607"/>
    <lineage>
        <taxon>Eukaryota</taxon>
        <taxon>Fungi</taxon>
        <taxon>Dikarya</taxon>
        <taxon>Basidiomycota</taxon>
        <taxon>Agaricomycotina</taxon>
        <taxon>Agaricomycetes</taxon>
        <taxon>Agaricomycetidae</taxon>
        <taxon>Agaricales</taxon>
        <taxon>Agaricineae</taxon>
        <taxon>Strophariaceae</taxon>
        <taxon>Agrocybe</taxon>
    </lineage>
</organism>
<dbReference type="EMBL" id="JAACJL010000059">
    <property type="protein sequence ID" value="KAF4610124.1"/>
    <property type="molecule type" value="Genomic_DNA"/>
</dbReference>
<dbReference type="SUPFAM" id="SSF48452">
    <property type="entry name" value="TPR-like"/>
    <property type="match status" value="1"/>
</dbReference>
<evidence type="ECO:0000313" key="1">
    <source>
        <dbReference type="EMBL" id="KAF4610124.1"/>
    </source>
</evidence>
<keyword evidence="2" id="KW-1185">Reference proteome</keyword>
<comment type="caution">
    <text evidence="1">The sequence shown here is derived from an EMBL/GenBank/DDBJ whole genome shotgun (WGS) entry which is preliminary data.</text>
</comment>
<accession>A0A8H4VJF7</accession>
<dbReference type="Gene3D" id="1.25.40.10">
    <property type="entry name" value="Tetratricopeptide repeat domain"/>
    <property type="match status" value="2"/>
</dbReference>